<dbReference type="Proteomes" id="UP001370490">
    <property type="component" value="Unassembled WGS sequence"/>
</dbReference>
<dbReference type="InterPro" id="IPR003613">
    <property type="entry name" value="Ubox_domain"/>
</dbReference>
<keyword evidence="4" id="KW-0808">Transferase</keyword>
<dbReference type="InterPro" id="IPR045210">
    <property type="entry name" value="RING-Ubox_PUB"/>
</dbReference>
<dbReference type="PANTHER" id="PTHR23315:SF116">
    <property type="entry name" value="RING-TYPE E3 UBIQUITIN TRANSFERASE"/>
    <property type="match status" value="1"/>
</dbReference>
<dbReference type="EC" id="2.3.2.27" evidence="3"/>
<name>A0AAN8Z1C3_9MAGN</name>
<evidence type="ECO:0000256" key="1">
    <source>
        <dbReference type="ARBA" id="ARBA00000900"/>
    </source>
</evidence>
<evidence type="ECO:0000256" key="6">
    <source>
        <dbReference type="ARBA" id="ARBA00022786"/>
    </source>
</evidence>
<sequence length="687" mass="75762">MKQKCEPWDRRILTSPAVHPCEGISPATLLSSAINLASEICNYRFKVFATQKRNACGLIRMITILLMFFEEIHESPRSMISKSMILCFSELHLTFQKIQFLLEDCSREGAQIYVLMKSQIVSNQFRVLARDIATALDVLPVKQISVGIEMQELVELIAKQAQKAKFELDPDDELAAKQVATVLEQFENRFQPDSSVLKQVLDYLEIKSWSSCDGEIRFLEDEISFQSSDGDERELSTLSSLVGFMTYCRGVIFEKLDYGSNYQAENKCSEELMKCLNPEDFRCPISLELMTDPVTVSTGQTYDRFSIQKWLQSGNTICPKTGKRLTNTELVPNTALRKLIYQFCWSHGISLAKSRTTSSSHSMTRAVVAGSASAAEAMKFIAEFLANRLAFGSDDEKNKAAYEIRLLGKSSMFNSACLIKAGAVSPLLSLLTSTTNPITQENAIAALLKLSKHNRGKRVIVENGGLGVVIGVIEKGLKVECQQIAAAVIFYLASIEEYRKLIGETEGAIPKLVELIRIGTPCGKKNSLVAIFGLILCKENHKRVLEANAVPPIVDLLCSSDGSDLVTDSLAVLASLSESIEGAVAIKESSAMHLVMGILQTSTSRAGKEYCVSILLSMSTHLGTEVIAVLANECALTTSLYSLLNDGTSHAKQKARSLLKIIHRFHETYSSGFICSDAAEDQFVHAW</sequence>
<dbReference type="InterPro" id="IPR000225">
    <property type="entry name" value="Armadillo"/>
</dbReference>
<dbReference type="Gene3D" id="3.30.40.10">
    <property type="entry name" value="Zinc/RING finger domain, C3HC4 (zinc finger)"/>
    <property type="match status" value="1"/>
</dbReference>
<dbReference type="FunFam" id="1.25.10.10:FF:000485">
    <property type="entry name" value="RING-type E3 ubiquitin transferase"/>
    <property type="match status" value="1"/>
</dbReference>
<dbReference type="InterPro" id="IPR057623">
    <property type="entry name" value="PUB12-19-like_N"/>
</dbReference>
<keyword evidence="10" id="KW-1185">Reference proteome</keyword>
<dbReference type="Gene3D" id="1.25.10.10">
    <property type="entry name" value="Leucine-rich Repeat Variant"/>
    <property type="match status" value="1"/>
</dbReference>
<dbReference type="SUPFAM" id="SSF57850">
    <property type="entry name" value="RING/U-box"/>
    <property type="match status" value="1"/>
</dbReference>
<dbReference type="InterPro" id="IPR016024">
    <property type="entry name" value="ARM-type_fold"/>
</dbReference>
<dbReference type="PROSITE" id="PS51698">
    <property type="entry name" value="U_BOX"/>
    <property type="match status" value="1"/>
</dbReference>
<dbReference type="AlphaFoldDB" id="A0AAN8Z1C3"/>
<dbReference type="Pfam" id="PF04564">
    <property type="entry name" value="U-box"/>
    <property type="match status" value="1"/>
</dbReference>
<gene>
    <name evidence="9" type="ORF">RJ641_014410</name>
</gene>
<accession>A0AAN8Z1C3</accession>
<evidence type="ECO:0000313" key="10">
    <source>
        <dbReference type="Proteomes" id="UP001370490"/>
    </source>
</evidence>
<comment type="pathway">
    <text evidence="2">Protein modification; protein ubiquitination.</text>
</comment>
<reference evidence="9 10" key="1">
    <citation type="submission" date="2023-12" db="EMBL/GenBank/DDBJ databases">
        <title>A high-quality genome assembly for Dillenia turbinata (Dilleniales).</title>
        <authorList>
            <person name="Chanderbali A."/>
        </authorList>
    </citation>
    <scope>NUCLEOTIDE SEQUENCE [LARGE SCALE GENOMIC DNA]</scope>
    <source>
        <strain evidence="9">LSX21</strain>
        <tissue evidence="9">Leaf</tissue>
    </source>
</reference>
<dbReference type="InterPro" id="IPR011989">
    <property type="entry name" value="ARM-like"/>
</dbReference>
<dbReference type="Pfam" id="PF25368">
    <property type="entry name" value="PUB10_N"/>
    <property type="match status" value="1"/>
</dbReference>
<evidence type="ECO:0000256" key="7">
    <source>
        <dbReference type="PROSITE-ProRule" id="PRU00259"/>
    </source>
</evidence>
<keyword evidence="5" id="KW-0677">Repeat</keyword>
<dbReference type="PROSITE" id="PS50176">
    <property type="entry name" value="ARM_REPEAT"/>
    <property type="match status" value="2"/>
</dbReference>
<dbReference type="FunFam" id="3.30.40.10:FF:000442">
    <property type="entry name" value="RING-type E3 ubiquitin transferase"/>
    <property type="match status" value="1"/>
</dbReference>
<dbReference type="PANTHER" id="PTHR23315">
    <property type="entry name" value="U BOX DOMAIN-CONTAINING"/>
    <property type="match status" value="1"/>
</dbReference>
<dbReference type="SMART" id="SM00185">
    <property type="entry name" value="ARM"/>
    <property type="match status" value="3"/>
</dbReference>
<dbReference type="GO" id="GO:0010029">
    <property type="term" value="P:regulation of seed germination"/>
    <property type="evidence" value="ECO:0007669"/>
    <property type="project" value="UniProtKB-ARBA"/>
</dbReference>
<dbReference type="GO" id="GO:0016567">
    <property type="term" value="P:protein ubiquitination"/>
    <property type="evidence" value="ECO:0007669"/>
    <property type="project" value="InterPro"/>
</dbReference>
<comment type="catalytic activity">
    <reaction evidence="1">
        <text>S-ubiquitinyl-[E2 ubiquitin-conjugating enzyme]-L-cysteine + [acceptor protein]-L-lysine = [E2 ubiquitin-conjugating enzyme]-L-cysteine + N(6)-ubiquitinyl-[acceptor protein]-L-lysine.</text>
        <dbReference type="EC" id="2.3.2.27"/>
    </reaction>
</comment>
<proteinExistence type="predicted"/>
<comment type="caution">
    <text evidence="9">The sequence shown here is derived from an EMBL/GenBank/DDBJ whole genome shotgun (WGS) entry which is preliminary data.</text>
</comment>
<feature type="domain" description="U-box" evidence="8">
    <location>
        <begin position="276"/>
        <end position="350"/>
    </location>
</feature>
<organism evidence="9 10">
    <name type="scientific">Dillenia turbinata</name>
    <dbReference type="NCBI Taxonomy" id="194707"/>
    <lineage>
        <taxon>Eukaryota</taxon>
        <taxon>Viridiplantae</taxon>
        <taxon>Streptophyta</taxon>
        <taxon>Embryophyta</taxon>
        <taxon>Tracheophyta</taxon>
        <taxon>Spermatophyta</taxon>
        <taxon>Magnoliopsida</taxon>
        <taxon>eudicotyledons</taxon>
        <taxon>Gunneridae</taxon>
        <taxon>Pentapetalae</taxon>
        <taxon>Dilleniales</taxon>
        <taxon>Dilleniaceae</taxon>
        <taxon>Dillenia</taxon>
    </lineage>
</organism>
<feature type="repeat" description="ARM" evidence="7">
    <location>
        <begin position="548"/>
        <end position="591"/>
    </location>
</feature>
<dbReference type="CDD" id="cd16664">
    <property type="entry name" value="RING-Ubox_PUB"/>
    <property type="match status" value="1"/>
</dbReference>
<dbReference type="SMART" id="SM00504">
    <property type="entry name" value="Ubox"/>
    <property type="match status" value="1"/>
</dbReference>
<dbReference type="Pfam" id="PF25598">
    <property type="entry name" value="ARM_PUB"/>
    <property type="match status" value="1"/>
</dbReference>
<protein>
    <recommendedName>
        <fullName evidence="3">RING-type E3 ubiquitin transferase</fullName>
        <ecNumber evidence="3">2.3.2.27</ecNumber>
    </recommendedName>
</protein>
<dbReference type="SUPFAM" id="SSF48371">
    <property type="entry name" value="ARM repeat"/>
    <property type="match status" value="1"/>
</dbReference>
<evidence type="ECO:0000256" key="4">
    <source>
        <dbReference type="ARBA" id="ARBA00022679"/>
    </source>
</evidence>
<feature type="repeat" description="ARM" evidence="7">
    <location>
        <begin position="422"/>
        <end position="465"/>
    </location>
</feature>
<dbReference type="EMBL" id="JBAMMX010000020">
    <property type="protein sequence ID" value="KAK6920732.1"/>
    <property type="molecule type" value="Genomic_DNA"/>
</dbReference>
<evidence type="ECO:0000313" key="9">
    <source>
        <dbReference type="EMBL" id="KAK6920732.1"/>
    </source>
</evidence>
<dbReference type="InterPro" id="IPR013083">
    <property type="entry name" value="Znf_RING/FYVE/PHD"/>
</dbReference>
<dbReference type="GO" id="GO:0061630">
    <property type="term" value="F:ubiquitin protein ligase activity"/>
    <property type="evidence" value="ECO:0007669"/>
    <property type="project" value="UniProtKB-EC"/>
</dbReference>
<evidence type="ECO:0000259" key="8">
    <source>
        <dbReference type="PROSITE" id="PS51698"/>
    </source>
</evidence>
<keyword evidence="6" id="KW-0833">Ubl conjugation pathway</keyword>
<evidence type="ECO:0000256" key="5">
    <source>
        <dbReference type="ARBA" id="ARBA00022737"/>
    </source>
</evidence>
<dbReference type="InterPro" id="IPR058678">
    <property type="entry name" value="ARM_PUB"/>
</dbReference>
<evidence type="ECO:0000256" key="3">
    <source>
        <dbReference type="ARBA" id="ARBA00012483"/>
    </source>
</evidence>
<evidence type="ECO:0000256" key="2">
    <source>
        <dbReference type="ARBA" id="ARBA00004906"/>
    </source>
</evidence>